<feature type="transmembrane region" description="Helical" evidence="1">
    <location>
        <begin position="231"/>
        <end position="256"/>
    </location>
</feature>
<evidence type="ECO:0000313" key="2">
    <source>
        <dbReference type="EMBL" id="WEB55334.1"/>
    </source>
</evidence>
<sequence length="293" mass="32699">MESDMKSENFNRTYSTIVNTVIVIIEASLCLIVGALPLVVVAFAVNNFDYWALYIVAAALSMPGMAALFAIFRDQPTLLSMNASMRTQVWLDNESDPDFPPEWIAAPYVYPDASVLFIKSYFKAYARLFKRSLGIGVFYWFLVFCFGYDILIVLQLSGGGFVVPMLVICILMALQSMMVSLVLAVEYPKAKYVQLLKNGFLLSVRRIPVLLLTLVALGGYAWALFTWTIPVLVFASGIAAYVVWACANWQASVLFSSMAMESGDKRIIDMYHATRNSAASKSSWFRGTKDYIS</sequence>
<evidence type="ECO:0008006" key="4">
    <source>
        <dbReference type="Google" id="ProtNLM"/>
    </source>
</evidence>
<dbReference type="RefSeq" id="WP_021649419.1">
    <property type="nucleotide sequence ID" value="NZ_CP021391.1"/>
</dbReference>
<keyword evidence="1" id="KW-1133">Transmembrane helix</keyword>
<feature type="transmembrane region" description="Helical" evidence="1">
    <location>
        <begin position="21"/>
        <end position="45"/>
    </location>
</feature>
<gene>
    <name evidence="2" type="ORF">PUW55_02840</name>
</gene>
<name>A0AAX3NLZ4_BIFBR</name>
<keyword evidence="1" id="KW-0472">Membrane</keyword>
<organism evidence="2 3">
    <name type="scientific">Bifidobacterium breve</name>
    <dbReference type="NCBI Taxonomy" id="1685"/>
    <lineage>
        <taxon>Bacteria</taxon>
        <taxon>Bacillati</taxon>
        <taxon>Actinomycetota</taxon>
        <taxon>Actinomycetes</taxon>
        <taxon>Bifidobacteriales</taxon>
        <taxon>Bifidobacteriaceae</taxon>
        <taxon>Bifidobacterium</taxon>
    </lineage>
</organism>
<feature type="transmembrane region" description="Helical" evidence="1">
    <location>
        <begin position="137"/>
        <end position="156"/>
    </location>
</feature>
<evidence type="ECO:0000313" key="3">
    <source>
        <dbReference type="Proteomes" id="UP001219009"/>
    </source>
</evidence>
<evidence type="ECO:0000256" key="1">
    <source>
        <dbReference type="SAM" id="Phobius"/>
    </source>
</evidence>
<dbReference type="AlphaFoldDB" id="A0AAX3NLZ4"/>
<feature type="transmembrane region" description="Helical" evidence="1">
    <location>
        <begin position="51"/>
        <end position="72"/>
    </location>
</feature>
<dbReference type="EMBL" id="CP118083">
    <property type="protein sequence ID" value="WEB55334.1"/>
    <property type="molecule type" value="Genomic_DNA"/>
</dbReference>
<protein>
    <recommendedName>
        <fullName evidence="4">DUF624 domain-containing protein</fullName>
    </recommendedName>
</protein>
<feature type="transmembrane region" description="Helical" evidence="1">
    <location>
        <begin position="162"/>
        <end position="185"/>
    </location>
</feature>
<feature type="transmembrane region" description="Helical" evidence="1">
    <location>
        <begin position="206"/>
        <end position="225"/>
    </location>
</feature>
<proteinExistence type="predicted"/>
<accession>A0AAX3NLZ4</accession>
<keyword evidence="1" id="KW-0812">Transmembrane</keyword>
<dbReference type="Proteomes" id="UP001219009">
    <property type="component" value="Chromosome"/>
</dbReference>
<reference evidence="2" key="1">
    <citation type="submission" date="2023-02" db="EMBL/GenBank/DDBJ databases">
        <authorList>
            <person name="Whidbey C."/>
        </authorList>
    </citation>
    <scope>NUCLEOTIDE SEQUENCE</scope>
    <source>
        <strain evidence="2">VSI11</strain>
    </source>
</reference>